<comment type="caution">
    <text evidence="1">The sequence shown here is derived from an EMBL/GenBank/DDBJ whole genome shotgun (WGS) entry which is preliminary data.</text>
</comment>
<evidence type="ECO:0000313" key="2">
    <source>
        <dbReference type="Proteomes" id="UP001380953"/>
    </source>
</evidence>
<accession>A0ACC6P7F8</accession>
<protein>
    <submittedName>
        <fullName evidence="1">Bcr/CflA family multidrug efflux MFS transporter</fullName>
    </submittedName>
</protein>
<sequence>MPTVSAKTPVGRAQRLKFILILGALSAFGPLSIDMYLPALPTLAQNLDTTQSLAQLSLTACLLGLALGQLIAGPLSDIRGRRGPLIVALVLYTLASLACAFAGSVWILIVLRLIQGAAGAAGIVISRAVVRDLYAGTELTKFFTMLMLVNGLAPILAPIFGGLILTYVSWRGVFSVLCAIGALMLIAVVLALPETLERERRSSGGLGDTLGTFGQLLRNRSFVGYAFSQAFVTAGMFAYISGSPFVIQDLFGVSPQGYSLFFAVNGLGIVLFSQITGRLVQRTGESKLLVTGLLIAFGAGVSLTAVTWLGGGLWAIAPLLFLVVASVGMVASTTTSLAMQSQEPRTAGSASALIGLMPLLLGAAASPLVGLGSGETAFPMGLVIGIAELLALASYMLLVLPARSR</sequence>
<dbReference type="Proteomes" id="UP001380953">
    <property type="component" value="Unassembled WGS sequence"/>
</dbReference>
<evidence type="ECO:0000313" key="1">
    <source>
        <dbReference type="EMBL" id="MEJ8302834.1"/>
    </source>
</evidence>
<dbReference type="EMBL" id="JBBKAR010000006">
    <property type="protein sequence ID" value="MEJ8302834.1"/>
    <property type="molecule type" value="Genomic_DNA"/>
</dbReference>
<proteinExistence type="predicted"/>
<reference evidence="1" key="1">
    <citation type="submission" date="2024-03" db="EMBL/GenBank/DDBJ databases">
        <title>Whole genome sequecning of epiphytes from Marcgravia umbellata leaves.</title>
        <authorList>
            <person name="Kumar G."/>
            <person name="Savka M.A."/>
        </authorList>
    </citation>
    <scope>NUCLEOTIDE SEQUENCE</scope>
    <source>
        <strain evidence="1">RIT_BL5</strain>
    </source>
</reference>
<organism evidence="1 2">
    <name type="scientific">Saccharibacillus sacchari</name>
    <dbReference type="NCBI Taxonomy" id="456493"/>
    <lineage>
        <taxon>Bacteria</taxon>
        <taxon>Bacillati</taxon>
        <taxon>Bacillota</taxon>
        <taxon>Bacilli</taxon>
        <taxon>Bacillales</taxon>
        <taxon>Paenibacillaceae</taxon>
        <taxon>Saccharibacillus</taxon>
    </lineage>
</organism>
<keyword evidence="2" id="KW-1185">Reference proteome</keyword>
<name>A0ACC6P7F8_9BACL</name>
<gene>
    <name evidence="1" type="ORF">WKI47_02780</name>
</gene>